<dbReference type="AlphaFoldDB" id="A0A314Y8Y7"/>
<dbReference type="EMBL" id="PJQY01001694">
    <property type="protein sequence ID" value="PQQ00504.1"/>
    <property type="molecule type" value="Genomic_DNA"/>
</dbReference>
<evidence type="ECO:0000313" key="2">
    <source>
        <dbReference type="Proteomes" id="UP000250321"/>
    </source>
</evidence>
<name>A0A314Y8Y7_PRUYE</name>
<keyword evidence="2" id="KW-1185">Reference proteome</keyword>
<protein>
    <submittedName>
        <fullName evidence="1">Uncharacterized protein</fullName>
    </submittedName>
</protein>
<dbReference type="OrthoDB" id="10532990at2759"/>
<proteinExistence type="predicted"/>
<accession>A0A314Y8Y7</accession>
<reference evidence="1 2" key="1">
    <citation type="submission" date="2018-02" db="EMBL/GenBank/DDBJ databases">
        <title>Draft genome of wild Prunus yedoensis var. nudiflora.</title>
        <authorList>
            <person name="Baek S."/>
            <person name="Kim J.-H."/>
            <person name="Choi K."/>
            <person name="Kim G.-B."/>
            <person name="Cho A."/>
            <person name="Jang H."/>
            <person name="Shin C.-H."/>
            <person name="Yu H.-J."/>
            <person name="Mun J.-H."/>
        </authorList>
    </citation>
    <scope>NUCLEOTIDE SEQUENCE [LARGE SCALE GENOMIC DNA]</scope>
    <source>
        <strain evidence="2">cv. Jeju island</strain>
        <tissue evidence="1">Leaf</tissue>
    </source>
</reference>
<sequence>MKRDHLIHLPSLLNEKKAWQESNERLVGNLRKGRTQANPEDIEEEDNGITSKLRNLVTRKLRSVWDRLGQVEKSKMPED</sequence>
<evidence type="ECO:0000313" key="1">
    <source>
        <dbReference type="EMBL" id="PQQ00504.1"/>
    </source>
</evidence>
<organism evidence="1 2">
    <name type="scientific">Prunus yedoensis var. nudiflora</name>
    <dbReference type="NCBI Taxonomy" id="2094558"/>
    <lineage>
        <taxon>Eukaryota</taxon>
        <taxon>Viridiplantae</taxon>
        <taxon>Streptophyta</taxon>
        <taxon>Embryophyta</taxon>
        <taxon>Tracheophyta</taxon>
        <taxon>Spermatophyta</taxon>
        <taxon>Magnoliopsida</taxon>
        <taxon>eudicotyledons</taxon>
        <taxon>Gunneridae</taxon>
        <taxon>Pentapetalae</taxon>
        <taxon>rosids</taxon>
        <taxon>fabids</taxon>
        <taxon>Rosales</taxon>
        <taxon>Rosaceae</taxon>
        <taxon>Amygdaloideae</taxon>
        <taxon>Amygdaleae</taxon>
        <taxon>Prunus</taxon>
    </lineage>
</organism>
<gene>
    <name evidence="1" type="ORF">Pyn_08195</name>
</gene>
<dbReference type="Proteomes" id="UP000250321">
    <property type="component" value="Unassembled WGS sequence"/>
</dbReference>
<comment type="caution">
    <text evidence="1">The sequence shown here is derived from an EMBL/GenBank/DDBJ whole genome shotgun (WGS) entry which is preliminary data.</text>
</comment>